<dbReference type="Proteomes" id="UP001295462">
    <property type="component" value="Unassembled WGS sequence"/>
</dbReference>
<dbReference type="EMBL" id="CAKMUD010000057">
    <property type="protein sequence ID" value="CAH1579021.1"/>
    <property type="molecule type" value="Genomic_DNA"/>
</dbReference>
<evidence type="ECO:0000313" key="1">
    <source>
        <dbReference type="EMBL" id="CAH1579021.1"/>
    </source>
</evidence>
<comment type="caution">
    <text evidence="1">The sequence shown here is derived from an EMBL/GenBank/DDBJ whole genome shotgun (WGS) entry which is preliminary data.</text>
</comment>
<name>A0AAU9QHN8_9VIBR</name>
<gene>
    <name evidence="1" type="ORF">THF1A12_150147</name>
</gene>
<accession>A0AAU9QHN8</accession>
<evidence type="ECO:0000313" key="2">
    <source>
        <dbReference type="Proteomes" id="UP001295462"/>
    </source>
</evidence>
<proteinExistence type="predicted"/>
<protein>
    <submittedName>
        <fullName evidence="1">Uncharacterized protein</fullName>
    </submittedName>
</protein>
<dbReference type="AlphaFoldDB" id="A0AAU9QHN8"/>
<reference evidence="1" key="1">
    <citation type="submission" date="2022-01" db="EMBL/GenBank/DDBJ databases">
        <authorList>
            <person name="Lagorce A."/>
        </authorList>
    </citation>
    <scope>NUCLEOTIDE SEQUENCE</scope>
    <source>
        <strain evidence="1">Th15_F1_A12</strain>
    </source>
</reference>
<organism evidence="1 2">
    <name type="scientific">Vibrio jasicida</name>
    <dbReference type="NCBI Taxonomy" id="766224"/>
    <lineage>
        <taxon>Bacteria</taxon>
        <taxon>Pseudomonadati</taxon>
        <taxon>Pseudomonadota</taxon>
        <taxon>Gammaproteobacteria</taxon>
        <taxon>Vibrionales</taxon>
        <taxon>Vibrionaceae</taxon>
        <taxon>Vibrio</taxon>
    </lineage>
</organism>
<sequence length="40" mass="4523">MNNLFTESSLVRSRFMTKKAYRGAAFKTLRLTALLSLGND</sequence>